<evidence type="ECO:0000256" key="3">
    <source>
        <dbReference type="ARBA" id="ARBA00022989"/>
    </source>
</evidence>
<dbReference type="PROSITE" id="PS00154">
    <property type="entry name" value="ATPASE_E1_E2"/>
    <property type="match status" value="1"/>
</dbReference>
<organism evidence="6 7">
    <name type="scientific">Dibothriocephalus latus</name>
    <name type="common">Fish tapeworm</name>
    <name type="synonym">Diphyllobothrium latum</name>
    <dbReference type="NCBI Taxonomy" id="60516"/>
    <lineage>
        <taxon>Eukaryota</taxon>
        <taxon>Metazoa</taxon>
        <taxon>Spiralia</taxon>
        <taxon>Lophotrochozoa</taxon>
        <taxon>Platyhelminthes</taxon>
        <taxon>Cestoda</taxon>
        <taxon>Eucestoda</taxon>
        <taxon>Diphyllobothriidea</taxon>
        <taxon>Diphyllobothriidae</taxon>
        <taxon>Dibothriocephalus</taxon>
    </lineage>
</organism>
<dbReference type="SUPFAM" id="SSF81665">
    <property type="entry name" value="Calcium ATPase, transmembrane domain M"/>
    <property type="match status" value="1"/>
</dbReference>
<protein>
    <recommendedName>
        <fullName evidence="8">P-type phospholipid transporter</fullName>
    </recommendedName>
</protein>
<comment type="subcellular location">
    <subcellularLocation>
        <location evidence="1">Membrane</location>
    </subcellularLocation>
</comment>
<dbReference type="PANTHER" id="PTHR24092:SF150">
    <property type="entry name" value="PHOSPHOLIPID-TRANSPORTING ATPASE"/>
    <property type="match status" value="1"/>
</dbReference>
<feature type="transmembrane region" description="Helical" evidence="5">
    <location>
        <begin position="112"/>
        <end position="131"/>
    </location>
</feature>
<evidence type="ECO:0000256" key="1">
    <source>
        <dbReference type="ARBA" id="ARBA00004370"/>
    </source>
</evidence>
<keyword evidence="7" id="KW-1185">Reference proteome</keyword>
<dbReference type="GO" id="GO:0140326">
    <property type="term" value="F:ATPase-coupled intramembrane lipid transporter activity"/>
    <property type="evidence" value="ECO:0007669"/>
    <property type="project" value="TreeGrafter"/>
</dbReference>
<evidence type="ECO:0008006" key="8">
    <source>
        <dbReference type="Google" id="ProtNLM"/>
    </source>
</evidence>
<name>A0A3P7LK85_DIBLA</name>
<keyword evidence="4 5" id="KW-0472">Membrane</keyword>
<evidence type="ECO:0000313" key="6">
    <source>
        <dbReference type="EMBL" id="VDN13810.1"/>
    </source>
</evidence>
<dbReference type="InterPro" id="IPR023214">
    <property type="entry name" value="HAD_sf"/>
</dbReference>
<dbReference type="Gene3D" id="3.40.50.1000">
    <property type="entry name" value="HAD superfamily/HAD-like"/>
    <property type="match status" value="1"/>
</dbReference>
<evidence type="ECO:0000256" key="5">
    <source>
        <dbReference type="SAM" id="Phobius"/>
    </source>
</evidence>
<accession>A0A3P7LK85</accession>
<dbReference type="InterPro" id="IPR018303">
    <property type="entry name" value="ATPase_P-typ_P_site"/>
</dbReference>
<evidence type="ECO:0000256" key="2">
    <source>
        <dbReference type="ARBA" id="ARBA00022692"/>
    </source>
</evidence>
<proteinExistence type="predicted"/>
<dbReference type="GO" id="GO:0005802">
    <property type="term" value="C:trans-Golgi network"/>
    <property type="evidence" value="ECO:0007669"/>
    <property type="project" value="TreeGrafter"/>
</dbReference>
<dbReference type="InterPro" id="IPR023298">
    <property type="entry name" value="ATPase_P-typ_TM_dom_sf"/>
</dbReference>
<dbReference type="GO" id="GO:0000166">
    <property type="term" value="F:nucleotide binding"/>
    <property type="evidence" value="ECO:0007669"/>
    <property type="project" value="InterPro"/>
</dbReference>
<dbReference type="InterPro" id="IPR023299">
    <property type="entry name" value="ATPase_P-typ_cyto_dom_N"/>
</dbReference>
<sequence>MLNSAAAPLKRSSVDRQINKYKFVTVANVYVPTVNSSDVLKEKVYGLSARPPFLAYIFMALSALLLSSQILVLILLLAFLTIFTVIANALWANYKNNTEWYLGDTRVTASSVGFMVMTAFIMFHTIIPISLQVSLEVVRFIQAFFINWDQKMYDPESDTAAMARTSNLNEDLGKVKHIFSDKTGTLTRNVMEFKRCTISAKTYG</sequence>
<dbReference type="SUPFAM" id="SSF56784">
    <property type="entry name" value="HAD-like"/>
    <property type="match status" value="1"/>
</dbReference>
<dbReference type="OrthoDB" id="377733at2759"/>
<feature type="transmembrane region" description="Helical" evidence="5">
    <location>
        <begin position="73"/>
        <end position="92"/>
    </location>
</feature>
<dbReference type="Gene3D" id="1.20.1110.10">
    <property type="entry name" value="Calcium-transporting ATPase, transmembrane domain"/>
    <property type="match status" value="1"/>
</dbReference>
<dbReference type="GO" id="GO:0045332">
    <property type="term" value="P:phospholipid translocation"/>
    <property type="evidence" value="ECO:0007669"/>
    <property type="project" value="TreeGrafter"/>
</dbReference>
<dbReference type="InterPro" id="IPR036412">
    <property type="entry name" value="HAD-like_sf"/>
</dbReference>
<dbReference type="EMBL" id="UYRU01057419">
    <property type="protein sequence ID" value="VDN13810.1"/>
    <property type="molecule type" value="Genomic_DNA"/>
</dbReference>
<dbReference type="PANTHER" id="PTHR24092">
    <property type="entry name" value="PROBABLE PHOSPHOLIPID-TRANSPORTING ATPASE"/>
    <property type="match status" value="1"/>
</dbReference>
<evidence type="ECO:0000256" key="4">
    <source>
        <dbReference type="ARBA" id="ARBA00023136"/>
    </source>
</evidence>
<gene>
    <name evidence="6" type="ORF">DILT_LOCUS9641</name>
</gene>
<dbReference type="Gene3D" id="3.40.1110.10">
    <property type="entry name" value="Calcium-transporting ATPase, cytoplasmic domain N"/>
    <property type="match status" value="1"/>
</dbReference>
<evidence type="ECO:0000313" key="7">
    <source>
        <dbReference type="Proteomes" id="UP000281553"/>
    </source>
</evidence>
<keyword evidence="2 5" id="KW-0812">Transmembrane</keyword>
<keyword evidence="3 5" id="KW-1133">Transmembrane helix</keyword>
<dbReference type="GO" id="GO:0005886">
    <property type="term" value="C:plasma membrane"/>
    <property type="evidence" value="ECO:0007669"/>
    <property type="project" value="TreeGrafter"/>
</dbReference>
<dbReference type="AlphaFoldDB" id="A0A3P7LK85"/>
<feature type="transmembrane region" description="Helical" evidence="5">
    <location>
        <begin position="49"/>
        <end position="66"/>
    </location>
</feature>
<reference evidence="6 7" key="1">
    <citation type="submission" date="2018-11" db="EMBL/GenBank/DDBJ databases">
        <authorList>
            <consortium name="Pathogen Informatics"/>
        </authorList>
    </citation>
    <scope>NUCLEOTIDE SEQUENCE [LARGE SCALE GENOMIC DNA]</scope>
</reference>
<dbReference type="Proteomes" id="UP000281553">
    <property type="component" value="Unassembled WGS sequence"/>
</dbReference>